<evidence type="ECO:0000313" key="2">
    <source>
        <dbReference type="EMBL" id="KAK4231254.1"/>
    </source>
</evidence>
<proteinExistence type="predicted"/>
<dbReference type="Gene3D" id="2.30.110.10">
    <property type="entry name" value="Electron Transport, Fmn-binding Protein, Chain A"/>
    <property type="match status" value="1"/>
</dbReference>
<feature type="domain" description="Pyridoxamine 5'-phosphate oxidase Alr4036 family FMN-binding" evidence="1">
    <location>
        <begin position="9"/>
        <end position="115"/>
    </location>
</feature>
<dbReference type="EMBL" id="MU865293">
    <property type="protein sequence ID" value="KAK4231254.1"/>
    <property type="molecule type" value="Genomic_DNA"/>
</dbReference>
<dbReference type="Pfam" id="PF12766">
    <property type="entry name" value="Pyridox_oxase_2"/>
    <property type="match status" value="1"/>
</dbReference>
<accession>A0AAN7BX41</accession>
<protein>
    <recommendedName>
        <fullName evidence="1">Pyridoxamine 5'-phosphate oxidase Alr4036 family FMN-binding domain-containing protein</fullName>
    </recommendedName>
</protein>
<organism evidence="2 3">
    <name type="scientific">Podospora fimiseda</name>
    <dbReference type="NCBI Taxonomy" id="252190"/>
    <lineage>
        <taxon>Eukaryota</taxon>
        <taxon>Fungi</taxon>
        <taxon>Dikarya</taxon>
        <taxon>Ascomycota</taxon>
        <taxon>Pezizomycotina</taxon>
        <taxon>Sordariomycetes</taxon>
        <taxon>Sordariomycetidae</taxon>
        <taxon>Sordariales</taxon>
        <taxon>Podosporaceae</taxon>
        <taxon>Podospora</taxon>
    </lineage>
</organism>
<gene>
    <name evidence="2" type="ORF">QBC38DRAFT_241341</name>
</gene>
<dbReference type="PANTHER" id="PTHR28243:SF1">
    <property type="entry name" value="PYRIDOXAMINE 5'-PHOSPHATE OXIDASE ALR4036 FAMILY FMN-BINDING DOMAIN-CONTAINING PROTEIN"/>
    <property type="match status" value="1"/>
</dbReference>
<reference evidence="2" key="1">
    <citation type="journal article" date="2023" name="Mol. Phylogenet. Evol.">
        <title>Genome-scale phylogeny and comparative genomics of the fungal order Sordariales.</title>
        <authorList>
            <person name="Hensen N."/>
            <person name="Bonometti L."/>
            <person name="Westerberg I."/>
            <person name="Brannstrom I.O."/>
            <person name="Guillou S."/>
            <person name="Cros-Aarteil S."/>
            <person name="Calhoun S."/>
            <person name="Haridas S."/>
            <person name="Kuo A."/>
            <person name="Mondo S."/>
            <person name="Pangilinan J."/>
            <person name="Riley R."/>
            <person name="LaButti K."/>
            <person name="Andreopoulos B."/>
            <person name="Lipzen A."/>
            <person name="Chen C."/>
            <person name="Yan M."/>
            <person name="Daum C."/>
            <person name="Ng V."/>
            <person name="Clum A."/>
            <person name="Steindorff A."/>
            <person name="Ohm R.A."/>
            <person name="Martin F."/>
            <person name="Silar P."/>
            <person name="Natvig D.O."/>
            <person name="Lalanne C."/>
            <person name="Gautier V."/>
            <person name="Ament-Velasquez S.L."/>
            <person name="Kruys A."/>
            <person name="Hutchinson M.I."/>
            <person name="Powell A.J."/>
            <person name="Barry K."/>
            <person name="Miller A.N."/>
            <person name="Grigoriev I.V."/>
            <person name="Debuchy R."/>
            <person name="Gladieux P."/>
            <person name="Hiltunen Thoren M."/>
            <person name="Johannesson H."/>
        </authorList>
    </citation>
    <scope>NUCLEOTIDE SEQUENCE</scope>
    <source>
        <strain evidence="2">CBS 990.96</strain>
    </source>
</reference>
<dbReference type="SUPFAM" id="SSF50475">
    <property type="entry name" value="FMN-binding split barrel"/>
    <property type="match status" value="1"/>
</dbReference>
<sequence>MTSSLSDPAPWRSPFLTHLTSLPTPTFTLATIHQHSSPRARTCVLRGLLASLPPNPKNPAPLNPTNIYESDFPVFTTDIRMSKLTEINDCPQIEAVFWIAETKTQWRIRGTAHVLSSDTFSHKLKPRMRILGDEGDWDVEKEITAHFGNLSPAMRGSFKGPAAGTPIADGDGGLKLGEKVEDLEDEVARKNFRVVVIVPEEVDQVLLEEIPRRWLYVWRGEGKEAGFNGGEIVEKSGWEKVEVWP</sequence>
<dbReference type="Proteomes" id="UP001301958">
    <property type="component" value="Unassembled WGS sequence"/>
</dbReference>
<evidence type="ECO:0000313" key="3">
    <source>
        <dbReference type="Proteomes" id="UP001301958"/>
    </source>
</evidence>
<name>A0AAN7BX41_9PEZI</name>
<comment type="caution">
    <text evidence="2">The sequence shown here is derived from an EMBL/GenBank/DDBJ whole genome shotgun (WGS) entry which is preliminary data.</text>
</comment>
<dbReference type="AlphaFoldDB" id="A0AAN7BX41"/>
<reference evidence="2" key="2">
    <citation type="submission" date="2023-05" db="EMBL/GenBank/DDBJ databases">
        <authorList>
            <consortium name="Lawrence Berkeley National Laboratory"/>
            <person name="Steindorff A."/>
            <person name="Hensen N."/>
            <person name="Bonometti L."/>
            <person name="Westerberg I."/>
            <person name="Brannstrom I.O."/>
            <person name="Guillou S."/>
            <person name="Cros-Aarteil S."/>
            <person name="Calhoun S."/>
            <person name="Haridas S."/>
            <person name="Kuo A."/>
            <person name="Mondo S."/>
            <person name="Pangilinan J."/>
            <person name="Riley R."/>
            <person name="Labutti K."/>
            <person name="Andreopoulos B."/>
            <person name="Lipzen A."/>
            <person name="Chen C."/>
            <person name="Yanf M."/>
            <person name="Daum C."/>
            <person name="Ng V."/>
            <person name="Clum A."/>
            <person name="Ohm R."/>
            <person name="Martin F."/>
            <person name="Silar P."/>
            <person name="Natvig D."/>
            <person name="Lalanne C."/>
            <person name="Gautier V."/>
            <person name="Ament-Velasquez S.L."/>
            <person name="Kruys A."/>
            <person name="Hutchinson M.I."/>
            <person name="Powell A.J."/>
            <person name="Barry K."/>
            <person name="Miller A.N."/>
            <person name="Grigoriev I.V."/>
            <person name="Debuchy R."/>
            <person name="Gladieux P."/>
            <person name="Thoren M.H."/>
            <person name="Johannesson H."/>
        </authorList>
    </citation>
    <scope>NUCLEOTIDE SEQUENCE</scope>
    <source>
        <strain evidence="2">CBS 990.96</strain>
    </source>
</reference>
<dbReference type="GO" id="GO:0010181">
    <property type="term" value="F:FMN binding"/>
    <property type="evidence" value="ECO:0007669"/>
    <property type="project" value="InterPro"/>
</dbReference>
<dbReference type="InterPro" id="IPR012349">
    <property type="entry name" value="Split_barrel_FMN-bd"/>
</dbReference>
<evidence type="ECO:0000259" key="1">
    <source>
        <dbReference type="Pfam" id="PF12766"/>
    </source>
</evidence>
<dbReference type="PANTHER" id="PTHR28243">
    <property type="entry name" value="AGL049CP"/>
    <property type="match status" value="1"/>
</dbReference>
<keyword evidence="3" id="KW-1185">Reference proteome</keyword>
<dbReference type="InterPro" id="IPR024624">
    <property type="entry name" value="Pyridox_Oxase_Alr4036_FMN-bd"/>
</dbReference>